<dbReference type="SUPFAM" id="SSF47413">
    <property type="entry name" value="lambda repressor-like DNA-binding domains"/>
    <property type="match status" value="1"/>
</dbReference>
<dbReference type="Pfam" id="PF13377">
    <property type="entry name" value="Peripla_BP_3"/>
    <property type="match status" value="1"/>
</dbReference>
<evidence type="ECO:0000256" key="1">
    <source>
        <dbReference type="ARBA" id="ARBA00023015"/>
    </source>
</evidence>
<reference evidence="6" key="1">
    <citation type="journal article" date="2019" name="Int. J. Syst. Evol. Microbiol.">
        <title>The Global Catalogue of Microorganisms (GCM) 10K type strain sequencing project: providing services to taxonomists for standard genome sequencing and annotation.</title>
        <authorList>
            <consortium name="The Broad Institute Genomics Platform"/>
            <consortium name="The Broad Institute Genome Sequencing Center for Infectious Disease"/>
            <person name="Wu L."/>
            <person name="Ma J."/>
        </authorList>
    </citation>
    <scope>NUCLEOTIDE SEQUENCE [LARGE SCALE GENOMIC DNA]</scope>
    <source>
        <strain evidence="6">JCM 18302</strain>
    </source>
</reference>
<dbReference type="CDD" id="cd01392">
    <property type="entry name" value="HTH_LacI"/>
    <property type="match status" value="1"/>
</dbReference>
<dbReference type="Gene3D" id="1.10.260.40">
    <property type="entry name" value="lambda repressor-like DNA-binding domains"/>
    <property type="match status" value="1"/>
</dbReference>
<evidence type="ECO:0000313" key="6">
    <source>
        <dbReference type="Proteomes" id="UP001500804"/>
    </source>
</evidence>
<keyword evidence="2 5" id="KW-0238">DNA-binding</keyword>
<evidence type="ECO:0000256" key="3">
    <source>
        <dbReference type="ARBA" id="ARBA00023163"/>
    </source>
</evidence>
<keyword evidence="1" id="KW-0805">Transcription regulation</keyword>
<dbReference type="PANTHER" id="PTHR30146:SF153">
    <property type="entry name" value="LACTOSE OPERON REPRESSOR"/>
    <property type="match status" value="1"/>
</dbReference>
<protein>
    <submittedName>
        <fullName evidence="5">LacI family DNA-binding transcriptional regulator</fullName>
    </submittedName>
</protein>
<dbReference type="SUPFAM" id="SSF53822">
    <property type="entry name" value="Periplasmic binding protein-like I"/>
    <property type="match status" value="1"/>
</dbReference>
<gene>
    <name evidence="5" type="ORF">GCM10023320_34770</name>
</gene>
<keyword evidence="3" id="KW-0804">Transcription</keyword>
<sequence length="355" mass="37538">MSERGERAPGASVTLLDVAKAAGVSLATASRALNGSTRRVRPDLHERVLAAAESLHYSANAQAQAMARGRTNIVGLVLSDVADPYFSSIAAGAIRAAEDEQLVVTMACTFGREERELEYLAALRGQRARAVIIVGSRVQDRGLIDRLAAEVRAFEQSGGRVAFVSQRKIPADTVVVENRGGARALAEALCRLGHRRFAVLAGRAELLTARDRTSGFREGAVRAGARVDAGDIVYGGFTRDGGYAAMNELLDRGTDATCVFAVNDVMAVGAMAALRDRGVALPSGMAVAGFDDIATLRDVTPALTTVRLPLEELGAGALAMVVQDPAEQPRVRRVRGEVVLRESTPPLVQGEPVRA</sequence>
<evidence type="ECO:0000313" key="5">
    <source>
        <dbReference type="EMBL" id="GAA5123262.1"/>
    </source>
</evidence>
<dbReference type="InterPro" id="IPR000843">
    <property type="entry name" value="HTH_LacI"/>
</dbReference>
<dbReference type="SMART" id="SM00354">
    <property type="entry name" value="HTH_LACI"/>
    <property type="match status" value="1"/>
</dbReference>
<feature type="domain" description="HTH lacI-type" evidence="4">
    <location>
        <begin position="13"/>
        <end position="68"/>
    </location>
</feature>
<dbReference type="EMBL" id="BAABJO010000011">
    <property type="protein sequence ID" value="GAA5123262.1"/>
    <property type="molecule type" value="Genomic_DNA"/>
</dbReference>
<evidence type="ECO:0000259" key="4">
    <source>
        <dbReference type="PROSITE" id="PS50932"/>
    </source>
</evidence>
<accession>A0ABP9NLN8</accession>
<comment type="caution">
    <text evidence="5">The sequence shown here is derived from an EMBL/GenBank/DDBJ whole genome shotgun (WGS) entry which is preliminary data.</text>
</comment>
<dbReference type="Pfam" id="PF00356">
    <property type="entry name" value="LacI"/>
    <property type="match status" value="1"/>
</dbReference>
<dbReference type="PROSITE" id="PS50932">
    <property type="entry name" value="HTH_LACI_2"/>
    <property type="match status" value="1"/>
</dbReference>
<name>A0ABP9NLN8_9PSEU</name>
<dbReference type="Gene3D" id="3.40.50.2300">
    <property type="match status" value="2"/>
</dbReference>
<dbReference type="InterPro" id="IPR028082">
    <property type="entry name" value="Peripla_BP_I"/>
</dbReference>
<organism evidence="5 6">
    <name type="scientific">Pseudonocardia adelaidensis</name>
    <dbReference type="NCBI Taxonomy" id="648754"/>
    <lineage>
        <taxon>Bacteria</taxon>
        <taxon>Bacillati</taxon>
        <taxon>Actinomycetota</taxon>
        <taxon>Actinomycetes</taxon>
        <taxon>Pseudonocardiales</taxon>
        <taxon>Pseudonocardiaceae</taxon>
        <taxon>Pseudonocardia</taxon>
    </lineage>
</organism>
<dbReference type="PROSITE" id="PS00356">
    <property type="entry name" value="HTH_LACI_1"/>
    <property type="match status" value="1"/>
</dbReference>
<evidence type="ECO:0000256" key="2">
    <source>
        <dbReference type="ARBA" id="ARBA00023125"/>
    </source>
</evidence>
<dbReference type="CDD" id="cd06267">
    <property type="entry name" value="PBP1_LacI_sugar_binding-like"/>
    <property type="match status" value="1"/>
</dbReference>
<dbReference type="PANTHER" id="PTHR30146">
    <property type="entry name" value="LACI-RELATED TRANSCRIPTIONAL REPRESSOR"/>
    <property type="match status" value="1"/>
</dbReference>
<dbReference type="InterPro" id="IPR010982">
    <property type="entry name" value="Lambda_DNA-bd_dom_sf"/>
</dbReference>
<proteinExistence type="predicted"/>
<dbReference type="InterPro" id="IPR046335">
    <property type="entry name" value="LacI/GalR-like_sensor"/>
</dbReference>
<dbReference type="Proteomes" id="UP001500804">
    <property type="component" value="Unassembled WGS sequence"/>
</dbReference>
<dbReference type="GO" id="GO:0003677">
    <property type="term" value="F:DNA binding"/>
    <property type="evidence" value="ECO:0007669"/>
    <property type="project" value="UniProtKB-KW"/>
</dbReference>
<keyword evidence="6" id="KW-1185">Reference proteome</keyword>
<dbReference type="RefSeq" id="WP_345606134.1">
    <property type="nucleotide sequence ID" value="NZ_BAABJO010000011.1"/>
</dbReference>